<protein>
    <submittedName>
        <fullName evidence="2">Uncharacterized protein</fullName>
    </submittedName>
</protein>
<reference evidence="2" key="1">
    <citation type="submission" date="2019-11" db="EMBL/GenBank/DDBJ databases">
        <authorList>
            <person name="Liu Y."/>
            <person name="Hou J."/>
            <person name="Li T.-Q."/>
            <person name="Guan C.-H."/>
            <person name="Wu X."/>
            <person name="Wu H.-Z."/>
            <person name="Ling F."/>
            <person name="Zhang R."/>
            <person name="Shi X.-G."/>
            <person name="Ren J.-P."/>
            <person name="Chen E.-F."/>
            <person name="Sun J.-M."/>
        </authorList>
    </citation>
    <scope>NUCLEOTIDE SEQUENCE</scope>
    <source>
        <strain evidence="2">Adult_tree_wgs_1</strain>
        <tissue evidence="2">Leaves</tissue>
    </source>
</reference>
<dbReference type="Proteomes" id="UP000626092">
    <property type="component" value="Unassembled WGS sequence"/>
</dbReference>
<proteinExistence type="predicted"/>
<evidence type="ECO:0000313" key="3">
    <source>
        <dbReference type="Proteomes" id="UP000626092"/>
    </source>
</evidence>
<gene>
    <name evidence="2" type="ORF">RHSIM_Rhsim05G0176100</name>
</gene>
<sequence>MHAHMGFHAKTIFVFAILLLFGCRENLATRPLEGEEWLNNLKTLVIQSLQRGPVTPSGSSPCTYIPGGKRGRCTLAENESNYSGRVGHAAPPAFPEVMVKFARASTANDSQKQDGSS</sequence>
<keyword evidence="3" id="KW-1185">Reference proteome</keyword>
<dbReference type="PANTHER" id="PTHR33592:SF10">
    <property type="entry name" value="TRANSMEMBRANE PROTEIN"/>
    <property type="match status" value="1"/>
</dbReference>
<evidence type="ECO:0000313" key="2">
    <source>
        <dbReference type="EMBL" id="KAF7143195.1"/>
    </source>
</evidence>
<keyword evidence="1" id="KW-0732">Signal</keyword>
<organism evidence="2 3">
    <name type="scientific">Rhododendron simsii</name>
    <name type="common">Sims's rhododendron</name>
    <dbReference type="NCBI Taxonomy" id="118357"/>
    <lineage>
        <taxon>Eukaryota</taxon>
        <taxon>Viridiplantae</taxon>
        <taxon>Streptophyta</taxon>
        <taxon>Embryophyta</taxon>
        <taxon>Tracheophyta</taxon>
        <taxon>Spermatophyta</taxon>
        <taxon>Magnoliopsida</taxon>
        <taxon>eudicotyledons</taxon>
        <taxon>Gunneridae</taxon>
        <taxon>Pentapetalae</taxon>
        <taxon>asterids</taxon>
        <taxon>Ericales</taxon>
        <taxon>Ericaceae</taxon>
        <taxon>Ericoideae</taxon>
        <taxon>Rhodoreae</taxon>
        <taxon>Rhododendron</taxon>
    </lineage>
</organism>
<evidence type="ECO:0000256" key="1">
    <source>
        <dbReference type="SAM" id="SignalP"/>
    </source>
</evidence>
<dbReference type="OrthoDB" id="1716208at2759"/>
<name>A0A834GWS8_RHOSS</name>
<feature type="signal peptide" evidence="1">
    <location>
        <begin position="1"/>
        <end position="28"/>
    </location>
</feature>
<dbReference type="EMBL" id="WJXA01000005">
    <property type="protein sequence ID" value="KAF7143195.1"/>
    <property type="molecule type" value="Genomic_DNA"/>
</dbReference>
<feature type="chain" id="PRO_5032922352" evidence="1">
    <location>
        <begin position="29"/>
        <end position="117"/>
    </location>
</feature>
<comment type="caution">
    <text evidence="2">The sequence shown here is derived from an EMBL/GenBank/DDBJ whole genome shotgun (WGS) entry which is preliminary data.</text>
</comment>
<dbReference type="AlphaFoldDB" id="A0A834GWS8"/>
<accession>A0A834GWS8</accession>
<dbReference type="PANTHER" id="PTHR33592">
    <property type="entry name" value="TRANSMEMBRANE PROTEIN"/>
    <property type="match status" value="1"/>
</dbReference>